<dbReference type="InterPro" id="IPR023213">
    <property type="entry name" value="CAT-like_dom_sf"/>
</dbReference>
<dbReference type="SUPFAM" id="SSF56801">
    <property type="entry name" value="Acetyl-CoA synthetase-like"/>
    <property type="match status" value="1"/>
</dbReference>
<accession>A0A9W8AQQ7</accession>
<dbReference type="GO" id="GO:0044550">
    <property type="term" value="P:secondary metabolite biosynthetic process"/>
    <property type="evidence" value="ECO:0007669"/>
    <property type="project" value="TreeGrafter"/>
</dbReference>
<dbReference type="Pfam" id="PF00550">
    <property type="entry name" value="PP-binding"/>
    <property type="match status" value="1"/>
</dbReference>
<organism evidence="5 6">
    <name type="scientific">Dispira parvispora</name>
    <dbReference type="NCBI Taxonomy" id="1520584"/>
    <lineage>
        <taxon>Eukaryota</taxon>
        <taxon>Fungi</taxon>
        <taxon>Fungi incertae sedis</taxon>
        <taxon>Zoopagomycota</taxon>
        <taxon>Kickxellomycotina</taxon>
        <taxon>Dimargaritomycetes</taxon>
        <taxon>Dimargaritales</taxon>
        <taxon>Dimargaritaceae</taxon>
        <taxon>Dispira</taxon>
    </lineage>
</organism>
<dbReference type="InterPro" id="IPR042099">
    <property type="entry name" value="ANL_N_sf"/>
</dbReference>
<dbReference type="PANTHER" id="PTHR45527:SF1">
    <property type="entry name" value="FATTY ACID SYNTHASE"/>
    <property type="match status" value="1"/>
</dbReference>
<dbReference type="Gene3D" id="1.10.1200.10">
    <property type="entry name" value="ACP-like"/>
    <property type="match status" value="1"/>
</dbReference>
<dbReference type="InterPro" id="IPR036736">
    <property type="entry name" value="ACP-like_sf"/>
</dbReference>
<feature type="non-terminal residue" evidence="5">
    <location>
        <position position="1061"/>
    </location>
</feature>
<dbReference type="Pfam" id="PF00501">
    <property type="entry name" value="AMP-binding"/>
    <property type="match status" value="1"/>
</dbReference>
<dbReference type="OrthoDB" id="416786at2759"/>
<evidence type="ECO:0000256" key="2">
    <source>
        <dbReference type="ARBA" id="ARBA00022553"/>
    </source>
</evidence>
<dbReference type="Gene3D" id="3.30.559.10">
    <property type="entry name" value="Chloramphenicol acetyltransferase-like domain"/>
    <property type="match status" value="1"/>
</dbReference>
<evidence type="ECO:0000259" key="4">
    <source>
        <dbReference type="PROSITE" id="PS50075"/>
    </source>
</evidence>
<dbReference type="InterPro" id="IPR001242">
    <property type="entry name" value="Condensation_dom"/>
</dbReference>
<dbReference type="InterPro" id="IPR020845">
    <property type="entry name" value="AMP-binding_CS"/>
</dbReference>
<dbReference type="SUPFAM" id="SSF47336">
    <property type="entry name" value="ACP-like"/>
    <property type="match status" value="1"/>
</dbReference>
<dbReference type="GO" id="GO:0031177">
    <property type="term" value="F:phosphopantetheine binding"/>
    <property type="evidence" value="ECO:0007669"/>
    <property type="project" value="TreeGrafter"/>
</dbReference>
<dbReference type="EMBL" id="JANBPY010002106">
    <property type="protein sequence ID" value="KAJ1956545.1"/>
    <property type="molecule type" value="Genomic_DNA"/>
</dbReference>
<dbReference type="InterPro" id="IPR010071">
    <property type="entry name" value="AA_adenyl_dom"/>
</dbReference>
<keyword evidence="2" id="KW-0597">Phosphoprotein</keyword>
<comment type="caution">
    <text evidence="5">The sequence shown here is derived from an EMBL/GenBank/DDBJ whole genome shotgun (WGS) entry which is preliminary data.</text>
</comment>
<dbReference type="InterPro" id="IPR045851">
    <property type="entry name" value="AMP-bd_C_sf"/>
</dbReference>
<dbReference type="GO" id="GO:0043041">
    <property type="term" value="P:amino acid activation for nonribosomal peptide biosynthetic process"/>
    <property type="evidence" value="ECO:0007669"/>
    <property type="project" value="TreeGrafter"/>
</dbReference>
<dbReference type="Pfam" id="PF00668">
    <property type="entry name" value="Condensation"/>
    <property type="match status" value="1"/>
</dbReference>
<dbReference type="Gene3D" id="3.30.559.30">
    <property type="entry name" value="Nonribosomal peptide synthetase, condensation domain"/>
    <property type="match status" value="1"/>
</dbReference>
<dbReference type="GO" id="GO:0016874">
    <property type="term" value="F:ligase activity"/>
    <property type="evidence" value="ECO:0007669"/>
    <property type="project" value="UniProtKB-KW"/>
</dbReference>
<evidence type="ECO:0000256" key="1">
    <source>
        <dbReference type="ARBA" id="ARBA00022450"/>
    </source>
</evidence>
<proteinExistence type="predicted"/>
<dbReference type="CDD" id="cd05930">
    <property type="entry name" value="A_NRPS"/>
    <property type="match status" value="1"/>
</dbReference>
<sequence length="1061" mass="118513">MNTQLSGKHGSNYYASLIAYLNTILETLVDESPSADQLTVGNLLDEMPRLELERIQTWSQGTHVFYDGKPRLVHDLVIQGKLPSQLNTVALVSLTPPLEFTYYEFITRAQLVAQRLMAVDRSSQFVILFFERSAAFLISMLGTLIAGKSCVPMDASHTSERLIAMKQSLGGTRTVVLTSQEHRDTAEKLFNDTITLVDDLTKLTMDSLVSSGWSPPPMTPTDVAVVFFTSGSTGKPKAVPVRHESVVNCILGWCDVLNLPPRCRFLQAMNIGFDSSVLELFTTLHSGGTVVLQSDDLMDSLGKVDSCMLTPSMLQAVGNPSEYPDLRVVVTGGEPLPLSLAEKWCHAQGYQVRLFNAYGPTETAVTSHFERVTVTRDDSLVTIGRPLPNVQCYILDDDLDMVPIGVIGEICIGGIGVCRGYLNDEERSRGAFVPNPFGSGMLYHTGDLGCWLPDGRVYCMGRKDYQVKLRGFRVELGEVESAVYKASPHVQQVVALVKQGKLVAYVASTDQQVVSITELRKCLSQSLPSFMVPDYFVWIAEFPHTSNGKVDRKKLTALNLPDVDDNANIVQYDFSPMEEELFTGLQDLTKDILRLAESHPPIRPGSSFFKLGGDSITAIQLSARGRRELGLNFLVRDIFHHQGFLGALVKHTSQSSGGSVIPANTNANVTHYPCTPLQLGMISALLKDRTAYITQASFTVGPSLDMLRFQRAWSVVVKNTPTLRTRFEYDKANDRWMQVVVEHIELEWLIFTDKETYLAQDYKRGFTVDSPLIRCGYHPSKYQWVLTMHHSITDGWTSGLIFEQVIDTYHKLAEGQLVPRNIDNGYAQFAHYVSNQSTDTAREFWQHELEGMVEGTLLSGVSTNANITEKAEDSVRYVIDDILELNEFIEYHRVTLSTLLRVVWALVLRRYAGREKDVVFGVVVSGRSIPVPNVDRITGLCINTIPCRIILEKHQTVEALITSVHQGSIRTHGYDCYQLGDVHKWSGFPVNQEMFNTLLVVENLPYQSDGGLDLHMESAFNPIEYPLSVVVYPAQDQLEIAMSYHTSKFAAMFVQQMLEDF</sequence>
<dbReference type="Gene3D" id="3.40.50.12780">
    <property type="entry name" value="N-terminal domain of ligase-like"/>
    <property type="match status" value="1"/>
</dbReference>
<feature type="domain" description="Carrier" evidence="4">
    <location>
        <begin position="579"/>
        <end position="656"/>
    </location>
</feature>
<dbReference type="GO" id="GO:0005737">
    <property type="term" value="C:cytoplasm"/>
    <property type="evidence" value="ECO:0007669"/>
    <property type="project" value="TreeGrafter"/>
</dbReference>
<keyword evidence="1" id="KW-0596">Phosphopantetheine</keyword>
<dbReference type="InterPro" id="IPR000873">
    <property type="entry name" value="AMP-dep_synth/lig_dom"/>
</dbReference>
<dbReference type="Gene3D" id="3.30.300.30">
    <property type="match status" value="1"/>
</dbReference>
<gene>
    <name evidence="5" type="ORF">IWQ62_005279</name>
</gene>
<keyword evidence="6" id="KW-1185">Reference proteome</keyword>
<name>A0A9W8AQQ7_9FUNG</name>
<evidence type="ECO:0000313" key="5">
    <source>
        <dbReference type="EMBL" id="KAJ1956545.1"/>
    </source>
</evidence>
<dbReference type="SUPFAM" id="SSF52777">
    <property type="entry name" value="CoA-dependent acyltransferases"/>
    <property type="match status" value="2"/>
</dbReference>
<evidence type="ECO:0000313" key="6">
    <source>
        <dbReference type="Proteomes" id="UP001150925"/>
    </source>
</evidence>
<dbReference type="PROSITE" id="PS50075">
    <property type="entry name" value="CARRIER"/>
    <property type="match status" value="1"/>
</dbReference>
<evidence type="ECO:0000256" key="3">
    <source>
        <dbReference type="ARBA" id="ARBA00022598"/>
    </source>
</evidence>
<reference evidence="5" key="1">
    <citation type="submission" date="2022-07" db="EMBL/GenBank/DDBJ databases">
        <title>Phylogenomic reconstructions and comparative analyses of Kickxellomycotina fungi.</title>
        <authorList>
            <person name="Reynolds N.K."/>
            <person name="Stajich J.E."/>
            <person name="Barry K."/>
            <person name="Grigoriev I.V."/>
            <person name="Crous P."/>
            <person name="Smith M.E."/>
        </authorList>
    </citation>
    <scope>NUCLEOTIDE SEQUENCE</scope>
    <source>
        <strain evidence="5">RSA 1196</strain>
    </source>
</reference>
<protein>
    <recommendedName>
        <fullName evidence="4">Carrier domain-containing protein</fullName>
    </recommendedName>
</protein>
<dbReference type="NCBIfam" id="TIGR01733">
    <property type="entry name" value="AA-adenyl-dom"/>
    <property type="match status" value="1"/>
</dbReference>
<dbReference type="Proteomes" id="UP001150925">
    <property type="component" value="Unassembled WGS sequence"/>
</dbReference>
<dbReference type="PANTHER" id="PTHR45527">
    <property type="entry name" value="NONRIBOSOMAL PEPTIDE SYNTHETASE"/>
    <property type="match status" value="1"/>
</dbReference>
<dbReference type="AlphaFoldDB" id="A0A9W8AQQ7"/>
<keyword evidence="3" id="KW-0436">Ligase</keyword>
<dbReference type="PROSITE" id="PS00455">
    <property type="entry name" value="AMP_BINDING"/>
    <property type="match status" value="1"/>
</dbReference>
<dbReference type="InterPro" id="IPR009081">
    <property type="entry name" value="PP-bd_ACP"/>
</dbReference>